<evidence type="ECO:0000313" key="4">
    <source>
        <dbReference type="EMBL" id="TFE88634.1"/>
    </source>
</evidence>
<dbReference type="Gene3D" id="1.10.1660.10">
    <property type="match status" value="1"/>
</dbReference>
<dbReference type="SUPFAM" id="SSF46955">
    <property type="entry name" value="Putative DNA-binding domain"/>
    <property type="match status" value="1"/>
</dbReference>
<evidence type="ECO:0000256" key="1">
    <source>
        <dbReference type="ARBA" id="ARBA00023125"/>
    </source>
</evidence>
<name>A0A4Y8Q524_9BACL</name>
<dbReference type="Proteomes" id="UP000298246">
    <property type="component" value="Unassembled WGS sequence"/>
</dbReference>
<dbReference type="EMBL" id="MYFO01000009">
    <property type="protein sequence ID" value="TFE88634.1"/>
    <property type="molecule type" value="Genomic_DNA"/>
</dbReference>
<keyword evidence="5" id="KW-1185">Reference proteome</keyword>
<organism evidence="4 5">
    <name type="scientific">Paenibacillus athensensis</name>
    <dbReference type="NCBI Taxonomy" id="1967502"/>
    <lineage>
        <taxon>Bacteria</taxon>
        <taxon>Bacillati</taxon>
        <taxon>Bacillota</taxon>
        <taxon>Bacilli</taxon>
        <taxon>Bacillales</taxon>
        <taxon>Paenibacillaceae</taxon>
        <taxon>Paenibacillus</taxon>
    </lineage>
</organism>
<dbReference type="PROSITE" id="PS50937">
    <property type="entry name" value="HTH_MERR_2"/>
    <property type="match status" value="1"/>
</dbReference>
<comment type="caution">
    <text evidence="4">The sequence shown here is derived from an EMBL/GenBank/DDBJ whole genome shotgun (WGS) entry which is preliminary data.</text>
</comment>
<dbReference type="GO" id="GO:0003677">
    <property type="term" value="F:DNA binding"/>
    <property type="evidence" value="ECO:0007669"/>
    <property type="project" value="UniProtKB-KW"/>
</dbReference>
<accession>A0A4Y8Q524</accession>
<dbReference type="OrthoDB" id="9814833at2"/>
<dbReference type="PANTHER" id="PTHR30204:SF90">
    <property type="entry name" value="HTH-TYPE TRANSCRIPTIONAL ACTIVATOR MTA"/>
    <property type="match status" value="1"/>
</dbReference>
<evidence type="ECO:0000313" key="5">
    <source>
        <dbReference type="Proteomes" id="UP000298246"/>
    </source>
</evidence>
<reference evidence="4 5" key="1">
    <citation type="submission" date="2017-03" db="EMBL/GenBank/DDBJ databases">
        <title>Isolation of Levoglucosan Utilizing Bacteria.</title>
        <authorList>
            <person name="Arya A.S."/>
        </authorList>
    </citation>
    <scope>NUCLEOTIDE SEQUENCE [LARGE SCALE GENOMIC DNA]</scope>
    <source>
        <strain evidence="4 5">MEC069</strain>
    </source>
</reference>
<gene>
    <name evidence="4" type="ORF">B5M42_09310</name>
</gene>
<dbReference type="InterPro" id="IPR000551">
    <property type="entry name" value="MerR-type_HTH_dom"/>
</dbReference>
<sequence length="159" mass="18301">MTPVLYTVEDVTAKLQITSRTLHYYEEIGLIPPAARTAGGHRMYDQAALERLEHILRIKTALGASLQDISAILAAEENLEQLRAQYRGEDVSGADKQRILQQGAELLTSLVVSIDEKMERLSKLRASFRDRLDNVNRRRQEQEQQQEQQRQTQEQLRED</sequence>
<dbReference type="PANTHER" id="PTHR30204">
    <property type="entry name" value="REDOX-CYCLING DRUG-SENSING TRANSCRIPTIONAL ACTIVATOR SOXR"/>
    <property type="match status" value="1"/>
</dbReference>
<dbReference type="InterPro" id="IPR047057">
    <property type="entry name" value="MerR_fam"/>
</dbReference>
<dbReference type="SMART" id="SM00422">
    <property type="entry name" value="HTH_MERR"/>
    <property type="match status" value="1"/>
</dbReference>
<dbReference type="Pfam" id="PF13411">
    <property type="entry name" value="MerR_1"/>
    <property type="match status" value="1"/>
</dbReference>
<dbReference type="InterPro" id="IPR009061">
    <property type="entry name" value="DNA-bd_dom_put_sf"/>
</dbReference>
<evidence type="ECO:0000259" key="3">
    <source>
        <dbReference type="PROSITE" id="PS50937"/>
    </source>
</evidence>
<dbReference type="GO" id="GO:0003700">
    <property type="term" value="F:DNA-binding transcription factor activity"/>
    <property type="evidence" value="ECO:0007669"/>
    <property type="project" value="InterPro"/>
</dbReference>
<dbReference type="AlphaFoldDB" id="A0A4Y8Q524"/>
<proteinExistence type="predicted"/>
<evidence type="ECO:0000256" key="2">
    <source>
        <dbReference type="SAM" id="MobiDB-lite"/>
    </source>
</evidence>
<protein>
    <recommendedName>
        <fullName evidence="3">HTH merR-type domain-containing protein</fullName>
    </recommendedName>
</protein>
<feature type="compositionally biased region" description="Low complexity" evidence="2">
    <location>
        <begin position="143"/>
        <end position="159"/>
    </location>
</feature>
<feature type="domain" description="HTH merR-type" evidence="3">
    <location>
        <begin position="5"/>
        <end position="75"/>
    </location>
</feature>
<feature type="region of interest" description="Disordered" evidence="2">
    <location>
        <begin position="135"/>
        <end position="159"/>
    </location>
</feature>
<keyword evidence="1" id="KW-0238">DNA-binding</keyword>
<dbReference type="RefSeq" id="WP_134752042.1">
    <property type="nucleotide sequence ID" value="NZ_MYFO02000002.1"/>
</dbReference>